<dbReference type="InterPro" id="IPR012338">
    <property type="entry name" value="Beta-lactam/transpept-like"/>
</dbReference>
<dbReference type="SUPFAM" id="SSF56601">
    <property type="entry name" value="beta-lactamase/transpeptidase-like"/>
    <property type="match status" value="1"/>
</dbReference>
<dbReference type="InterPro" id="IPR001460">
    <property type="entry name" value="PCN-bd_Tpept"/>
</dbReference>
<dbReference type="InterPro" id="IPR007887">
    <property type="entry name" value="MecA_N"/>
</dbReference>
<keyword evidence="5" id="KW-1185">Reference proteome</keyword>
<feature type="compositionally biased region" description="Pro residues" evidence="1">
    <location>
        <begin position="77"/>
        <end position="98"/>
    </location>
</feature>
<name>A0ABP6L8N4_9ACTN</name>
<feature type="domain" description="NTF2-like N-terminal transpeptidase" evidence="3">
    <location>
        <begin position="108"/>
        <end position="211"/>
    </location>
</feature>
<comment type="caution">
    <text evidence="4">The sequence shown here is derived from an EMBL/GenBank/DDBJ whole genome shotgun (WGS) entry which is preliminary data.</text>
</comment>
<organism evidence="4 5">
    <name type="scientific">Streptosporangium longisporum</name>
    <dbReference type="NCBI Taxonomy" id="46187"/>
    <lineage>
        <taxon>Bacteria</taxon>
        <taxon>Bacillati</taxon>
        <taxon>Actinomycetota</taxon>
        <taxon>Actinomycetes</taxon>
        <taxon>Streptosporangiales</taxon>
        <taxon>Streptosporangiaceae</taxon>
        <taxon>Streptosporangium</taxon>
    </lineage>
</organism>
<evidence type="ECO:0000313" key="4">
    <source>
        <dbReference type="EMBL" id="GAA3036142.1"/>
    </source>
</evidence>
<reference evidence="5" key="1">
    <citation type="journal article" date="2019" name="Int. J. Syst. Evol. Microbiol.">
        <title>The Global Catalogue of Microorganisms (GCM) 10K type strain sequencing project: providing services to taxonomists for standard genome sequencing and annotation.</title>
        <authorList>
            <consortium name="The Broad Institute Genomics Platform"/>
            <consortium name="The Broad Institute Genome Sequencing Center for Infectious Disease"/>
            <person name="Wu L."/>
            <person name="Ma J."/>
        </authorList>
    </citation>
    <scope>NUCLEOTIDE SEQUENCE [LARGE SCALE GENOMIC DNA]</scope>
    <source>
        <strain evidence="5">JCM 3106</strain>
    </source>
</reference>
<dbReference type="InterPro" id="IPR050515">
    <property type="entry name" value="Beta-lactam/transpept"/>
</dbReference>
<sequence>MRDRRLLALIVSAVMIVIFGAYAVVAAPGRGVASPSPRPLPADAAGAAEDAAGDAEENGEAEEAEGAPSSAAAAPLSPAPPPSTPLTPAPLTPNPVTPAPQEGPEWAGRGYLTAWQAGDLAAMTALVADPPADFADRHRRFDTELRVTSLSLTAGELRAQEAETAELSFNGVREVTGLGRWPFVSVLRLALRDGTWKVLWAPETMHPSLRDGGSLRLKEREVRTPATLTREGRPFPRESRAGDYFTGLDGIAVEVKLLEEPSGRTLQSSRPEKRSGTRTTISQPVQAAAARALDGSVRPSAIVAVDVRTGQVRAVADSLGGRKAFNGLYPPGSTFKVVTAAALLRSGLSPDSPVACPASYTLPNGRPFTDSDGIDHGTVPLGTAFALSCNTTFAQQTYERLRDDRLRAEAADRFGFREKPGLSTCRIRPYTTPDELGSDAIGQNSVQASPLCMAETAAAVASGVWRPAIMTERPPADSPQPVPLDEGVAGGLRTMMDAVVARGTAAQAGLPAGTAGKTGTAEVEGGEDHAWFIGYRDFLAFAVFVEHGGAGGQVAAPLAARFLNAL</sequence>
<evidence type="ECO:0000259" key="2">
    <source>
        <dbReference type="Pfam" id="PF00905"/>
    </source>
</evidence>
<dbReference type="EMBL" id="BAAAWD010000024">
    <property type="protein sequence ID" value="GAA3036142.1"/>
    <property type="molecule type" value="Genomic_DNA"/>
</dbReference>
<evidence type="ECO:0000313" key="5">
    <source>
        <dbReference type="Proteomes" id="UP001499930"/>
    </source>
</evidence>
<evidence type="ECO:0008006" key="6">
    <source>
        <dbReference type="Google" id="ProtNLM"/>
    </source>
</evidence>
<feature type="compositionally biased region" description="Low complexity" evidence="1">
    <location>
        <begin position="41"/>
        <end position="50"/>
    </location>
</feature>
<feature type="compositionally biased region" description="Low complexity" evidence="1">
    <location>
        <begin position="66"/>
        <end position="76"/>
    </location>
</feature>
<dbReference type="PANTHER" id="PTHR30627:SF2">
    <property type="entry name" value="PEPTIDOGLYCAN D,D-TRANSPEPTIDASE MRDA"/>
    <property type="match status" value="1"/>
</dbReference>
<proteinExistence type="predicted"/>
<feature type="domain" description="Penicillin-binding protein transpeptidase" evidence="2">
    <location>
        <begin position="301"/>
        <end position="563"/>
    </location>
</feature>
<dbReference type="PANTHER" id="PTHR30627">
    <property type="entry name" value="PEPTIDOGLYCAN D,D-TRANSPEPTIDASE"/>
    <property type="match status" value="1"/>
</dbReference>
<dbReference type="Pfam" id="PF05223">
    <property type="entry name" value="MecA_N"/>
    <property type="match status" value="1"/>
</dbReference>
<evidence type="ECO:0000256" key="1">
    <source>
        <dbReference type="SAM" id="MobiDB-lite"/>
    </source>
</evidence>
<feature type="compositionally biased region" description="Acidic residues" evidence="1">
    <location>
        <begin position="51"/>
        <end position="65"/>
    </location>
</feature>
<dbReference type="Pfam" id="PF00905">
    <property type="entry name" value="Transpeptidase"/>
    <property type="match status" value="1"/>
</dbReference>
<dbReference type="RefSeq" id="WP_344905557.1">
    <property type="nucleotide sequence ID" value="NZ_BAAAWD010000024.1"/>
</dbReference>
<feature type="region of interest" description="Disordered" evidence="1">
    <location>
        <begin position="31"/>
        <end position="105"/>
    </location>
</feature>
<gene>
    <name evidence="4" type="ORF">GCM10017559_74790</name>
</gene>
<accession>A0ABP6L8N4</accession>
<dbReference type="Proteomes" id="UP001499930">
    <property type="component" value="Unassembled WGS sequence"/>
</dbReference>
<dbReference type="Gene3D" id="3.40.710.10">
    <property type="entry name" value="DD-peptidase/beta-lactamase superfamily"/>
    <property type="match status" value="1"/>
</dbReference>
<protein>
    <recommendedName>
        <fullName evidence="6">Cell division protein FtsI</fullName>
    </recommendedName>
</protein>
<evidence type="ECO:0000259" key="3">
    <source>
        <dbReference type="Pfam" id="PF05223"/>
    </source>
</evidence>
<feature type="region of interest" description="Disordered" evidence="1">
    <location>
        <begin position="262"/>
        <end position="285"/>
    </location>
</feature>